<dbReference type="GO" id="GO:0008270">
    <property type="term" value="F:zinc ion binding"/>
    <property type="evidence" value="ECO:0007669"/>
    <property type="project" value="UniProtKB-KW"/>
</dbReference>
<dbReference type="EMBL" id="GEBQ01019684">
    <property type="protein sequence ID" value="JAT20293.1"/>
    <property type="molecule type" value="Transcribed_RNA"/>
</dbReference>
<keyword evidence="1" id="KW-0863">Zinc-finger</keyword>
<keyword evidence="1" id="KW-0862">Zinc</keyword>
<dbReference type="InterPro" id="IPR013087">
    <property type="entry name" value="Znf_C2H2_type"/>
</dbReference>
<evidence type="ECO:0000259" key="2">
    <source>
        <dbReference type="PROSITE" id="PS50157"/>
    </source>
</evidence>
<accession>A0A1B6L9B7</accession>
<keyword evidence="1" id="KW-0479">Metal-binding</keyword>
<protein>
    <recommendedName>
        <fullName evidence="2">C2H2-type domain-containing protein</fullName>
    </recommendedName>
</protein>
<dbReference type="PROSITE" id="PS00028">
    <property type="entry name" value="ZINC_FINGER_C2H2_1"/>
    <property type="match status" value="1"/>
</dbReference>
<dbReference type="AlphaFoldDB" id="A0A1B6L9B7"/>
<evidence type="ECO:0000313" key="3">
    <source>
        <dbReference type="EMBL" id="JAT20293.1"/>
    </source>
</evidence>
<evidence type="ECO:0000256" key="1">
    <source>
        <dbReference type="PROSITE-ProRule" id="PRU00042"/>
    </source>
</evidence>
<organism evidence="3">
    <name type="scientific">Graphocephala atropunctata</name>
    <dbReference type="NCBI Taxonomy" id="36148"/>
    <lineage>
        <taxon>Eukaryota</taxon>
        <taxon>Metazoa</taxon>
        <taxon>Ecdysozoa</taxon>
        <taxon>Arthropoda</taxon>
        <taxon>Hexapoda</taxon>
        <taxon>Insecta</taxon>
        <taxon>Pterygota</taxon>
        <taxon>Neoptera</taxon>
        <taxon>Paraneoptera</taxon>
        <taxon>Hemiptera</taxon>
        <taxon>Auchenorrhyncha</taxon>
        <taxon>Membracoidea</taxon>
        <taxon>Cicadellidae</taxon>
        <taxon>Cicadellinae</taxon>
        <taxon>Cicadellini</taxon>
        <taxon>Graphocephala</taxon>
    </lineage>
</organism>
<proteinExistence type="predicted"/>
<name>A0A1B6L9B7_9HEMI</name>
<reference evidence="3" key="1">
    <citation type="submission" date="2015-11" db="EMBL/GenBank/DDBJ databases">
        <title>De novo transcriptome assembly of four potential Pierce s Disease insect vectors from Arizona vineyards.</title>
        <authorList>
            <person name="Tassone E.E."/>
        </authorList>
    </citation>
    <scope>NUCLEOTIDE SEQUENCE</scope>
</reference>
<feature type="domain" description="C2H2-type" evidence="2">
    <location>
        <begin position="185"/>
        <end position="213"/>
    </location>
</feature>
<feature type="non-terminal residue" evidence="3">
    <location>
        <position position="1"/>
    </location>
</feature>
<sequence length="227" mass="26331">RIGKVVLTNGKLSLKKKFKKVECMKCNRGLHPLDVNIHKKYHCGKEKEKHKWILGNNGKARCLKCKRLMNSTSIEFHVKFLCGKIVPSMQCFYCPKIWSDFKSTIMHMGKAHNKSHYYEDLMSILPEAKDIASVPRSTSQASSKPEVIKHPFIYQPPIKKRRVSGKRKPLNSPDCLRFPTGEDFYACFYCGKRYKAGFKTLEHMLDIHNKQHHLYDLLQSKMQGSSK</sequence>
<gene>
    <name evidence="3" type="ORF">g.13779</name>
</gene>
<dbReference type="PROSITE" id="PS50157">
    <property type="entry name" value="ZINC_FINGER_C2H2_2"/>
    <property type="match status" value="1"/>
</dbReference>